<evidence type="ECO:0000259" key="4">
    <source>
        <dbReference type="Pfam" id="PF00496"/>
    </source>
</evidence>
<feature type="chain" id="PRO_5018990287" evidence="3">
    <location>
        <begin position="24"/>
        <end position="545"/>
    </location>
</feature>
<evidence type="ECO:0000256" key="3">
    <source>
        <dbReference type="SAM" id="SignalP"/>
    </source>
</evidence>
<dbReference type="Gene3D" id="3.40.190.10">
    <property type="entry name" value="Periplasmic binding protein-like II"/>
    <property type="match status" value="1"/>
</dbReference>
<dbReference type="Proteomes" id="UP000286976">
    <property type="component" value="Unassembled WGS sequence"/>
</dbReference>
<dbReference type="PANTHER" id="PTHR30290:SF38">
    <property type="entry name" value="D,D-DIPEPTIDE-BINDING PERIPLASMIC PROTEIN DDPA-RELATED"/>
    <property type="match status" value="1"/>
</dbReference>
<dbReference type="InterPro" id="IPR039424">
    <property type="entry name" value="SBP_5"/>
</dbReference>
<evidence type="ECO:0000256" key="1">
    <source>
        <dbReference type="ARBA" id="ARBA00005695"/>
    </source>
</evidence>
<accession>A0A432XAX1</accession>
<proteinExistence type="inferred from homology"/>
<name>A0A432XAX1_9GAMM</name>
<dbReference type="SUPFAM" id="SSF53850">
    <property type="entry name" value="Periplasmic binding protein-like II"/>
    <property type="match status" value="1"/>
</dbReference>
<dbReference type="PROSITE" id="PS51257">
    <property type="entry name" value="PROKAR_LIPOPROTEIN"/>
    <property type="match status" value="1"/>
</dbReference>
<dbReference type="Pfam" id="PF00496">
    <property type="entry name" value="SBP_bac_5"/>
    <property type="match status" value="1"/>
</dbReference>
<evidence type="ECO:0000313" key="5">
    <source>
        <dbReference type="EMBL" id="RUO44464.1"/>
    </source>
</evidence>
<dbReference type="AlphaFoldDB" id="A0A432XAX1"/>
<dbReference type="Gene3D" id="3.90.76.10">
    <property type="entry name" value="Dipeptide-binding Protein, Domain 1"/>
    <property type="match status" value="1"/>
</dbReference>
<dbReference type="GO" id="GO:0030288">
    <property type="term" value="C:outer membrane-bounded periplasmic space"/>
    <property type="evidence" value="ECO:0007669"/>
    <property type="project" value="TreeGrafter"/>
</dbReference>
<evidence type="ECO:0000313" key="6">
    <source>
        <dbReference type="Proteomes" id="UP000286976"/>
    </source>
</evidence>
<dbReference type="GO" id="GO:0043190">
    <property type="term" value="C:ATP-binding cassette (ABC) transporter complex"/>
    <property type="evidence" value="ECO:0007669"/>
    <property type="project" value="InterPro"/>
</dbReference>
<dbReference type="EMBL" id="PIPQ01000001">
    <property type="protein sequence ID" value="RUO44464.1"/>
    <property type="molecule type" value="Genomic_DNA"/>
</dbReference>
<feature type="signal peptide" evidence="3">
    <location>
        <begin position="1"/>
        <end position="23"/>
    </location>
</feature>
<dbReference type="GO" id="GO:1904680">
    <property type="term" value="F:peptide transmembrane transporter activity"/>
    <property type="evidence" value="ECO:0007669"/>
    <property type="project" value="TreeGrafter"/>
</dbReference>
<comment type="similarity">
    <text evidence="1">Belongs to the bacterial solute-binding protein 5 family.</text>
</comment>
<sequence length="545" mass="61503">MTKVKRFFASAPLLLTLSACGPALPPNTNGVLYCSEGNPESFNPQMVTSATTLDMTSLQLYDTLVEYDAAKGSLQPGLATDWQISDDGHTYEFTLRENVAFHHTDYFTPSRPFNAEDVLFSFQRWLDPEHPYHSVSGGRYPFFRATRLDQLIASISAPRPNVVRIQLHQPDSSLMSTLSSSFAVILSAEYGQQLLDKGLAPHIDQRPIGTGPFKFRHFRPDVSVYYQAHQEHWRGAPASDSLVFRITPSNHKRMLMLLTGDCDISPYPPARDIAWLQQRDDMNVQQSLSPNTAFWAFNTEVPPFDNPLVRKALSHAIDRDALIHSVYHDHAVRADSILPHTSWAQLALPDAYQYDPEKARALLAEAGYADGFSMDIWALPVQRSYNPNPRLMAEQIQSYLAQIGVTANIVSYEWRSFRRLLAQGKHDSVLIGWSADHSDPDNFFRPILTCAAKRSINNRALWCNAEFDALVTAAIRTTDISKRQLLYERAQKLLAEQVPIVPLAHSIRYQVSRRTVRNMLPPSLSGIRFHAVYSDHGLMEEAAHD</sequence>
<dbReference type="InterPro" id="IPR000914">
    <property type="entry name" value="SBP_5_dom"/>
</dbReference>
<gene>
    <name evidence="5" type="ORF">CWE15_03295</name>
</gene>
<comment type="caution">
    <text evidence="5">The sequence shown here is derived from an EMBL/GenBank/DDBJ whole genome shotgun (WGS) entry which is preliminary data.</text>
</comment>
<dbReference type="GO" id="GO:0042938">
    <property type="term" value="P:dipeptide transport"/>
    <property type="evidence" value="ECO:0007669"/>
    <property type="project" value="TreeGrafter"/>
</dbReference>
<protein>
    <submittedName>
        <fullName evidence="5">ABC transporter substrate-binding protein</fullName>
    </submittedName>
</protein>
<keyword evidence="6" id="KW-1185">Reference proteome</keyword>
<feature type="domain" description="Solute-binding protein family 5" evidence="4">
    <location>
        <begin position="74"/>
        <end position="453"/>
    </location>
</feature>
<dbReference type="PANTHER" id="PTHR30290">
    <property type="entry name" value="PERIPLASMIC BINDING COMPONENT OF ABC TRANSPORTER"/>
    <property type="match status" value="1"/>
</dbReference>
<evidence type="ECO:0000256" key="2">
    <source>
        <dbReference type="ARBA" id="ARBA00022729"/>
    </source>
</evidence>
<dbReference type="CDD" id="cd08493">
    <property type="entry name" value="PBP2_DppA_like"/>
    <property type="match status" value="1"/>
</dbReference>
<organism evidence="5 6">
    <name type="scientific">Aliidiomarina taiwanensis</name>
    <dbReference type="NCBI Taxonomy" id="946228"/>
    <lineage>
        <taxon>Bacteria</taxon>
        <taxon>Pseudomonadati</taxon>
        <taxon>Pseudomonadota</taxon>
        <taxon>Gammaproteobacteria</taxon>
        <taxon>Alteromonadales</taxon>
        <taxon>Idiomarinaceae</taxon>
        <taxon>Aliidiomarina</taxon>
    </lineage>
</organism>
<reference evidence="5 6" key="1">
    <citation type="journal article" date="2011" name="Front. Microbiol.">
        <title>Genomic signatures of strain selection and enhancement in Bacillus atrophaeus var. globigii, a historical biowarfare simulant.</title>
        <authorList>
            <person name="Gibbons H.S."/>
            <person name="Broomall S.M."/>
            <person name="McNew L.A."/>
            <person name="Daligault H."/>
            <person name="Chapman C."/>
            <person name="Bruce D."/>
            <person name="Karavis M."/>
            <person name="Krepps M."/>
            <person name="McGregor P.A."/>
            <person name="Hong C."/>
            <person name="Park K.H."/>
            <person name="Akmal A."/>
            <person name="Feldman A."/>
            <person name="Lin J.S."/>
            <person name="Chang W.E."/>
            <person name="Higgs B.W."/>
            <person name="Demirev P."/>
            <person name="Lindquist J."/>
            <person name="Liem A."/>
            <person name="Fochler E."/>
            <person name="Read T.D."/>
            <person name="Tapia R."/>
            <person name="Johnson S."/>
            <person name="Bishop-Lilly K.A."/>
            <person name="Detter C."/>
            <person name="Han C."/>
            <person name="Sozhamannan S."/>
            <person name="Rosenzweig C.N."/>
            <person name="Skowronski E.W."/>
        </authorList>
    </citation>
    <scope>NUCLEOTIDE SEQUENCE [LARGE SCALE GENOMIC DNA]</scope>
    <source>
        <strain evidence="5 6">AIT1</strain>
    </source>
</reference>
<dbReference type="Gene3D" id="3.10.105.10">
    <property type="entry name" value="Dipeptide-binding Protein, Domain 3"/>
    <property type="match status" value="1"/>
</dbReference>
<dbReference type="OrthoDB" id="9801912at2"/>
<keyword evidence="2 3" id="KW-0732">Signal</keyword>
<dbReference type="InterPro" id="IPR030678">
    <property type="entry name" value="Peptide/Ni-bd"/>
</dbReference>
<dbReference type="PIRSF" id="PIRSF002741">
    <property type="entry name" value="MppA"/>
    <property type="match status" value="1"/>
</dbReference>